<sequence>SSIDDDDHRQSSRNSSSTLVDAKQTQQYPKFGHVGELKTTFEVTTNTGYIKEDNNTSKYQIPITTGVTEQRRRVF</sequence>
<feature type="compositionally biased region" description="Polar residues" evidence="1">
    <location>
        <begin position="12"/>
        <end position="27"/>
    </location>
</feature>
<evidence type="ECO:0000313" key="2">
    <source>
        <dbReference type="EMBL" id="CAF4344252.1"/>
    </source>
</evidence>
<dbReference type="EMBL" id="CAJOBH010043959">
    <property type="protein sequence ID" value="CAF4344252.1"/>
    <property type="molecule type" value="Genomic_DNA"/>
</dbReference>
<evidence type="ECO:0000313" key="3">
    <source>
        <dbReference type="EMBL" id="CAF4473943.1"/>
    </source>
</evidence>
<gene>
    <name evidence="2" type="ORF">BYL167_LOCUS29226</name>
    <name evidence="3" type="ORF">GIL414_LOCUS33481</name>
</gene>
<feature type="region of interest" description="Disordered" evidence="1">
    <location>
        <begin position="1"/>
        <end position="27"/>
    </location>
</feature>
<dbReference type="EMBL" id="CAJOBJ010074362">
    <property type="protein sequence ID" value="CAF4473943.1"/>
    <property type="molecule type" value="Genomic_DNA"/>
</dbReference>
<dbReference type="Proteomes" id="UP000681967">
    <property type="component" value="Unassembled WGS sequence"/>
</dbReference>
<dbReference type="AlphaFoldDB" id="A0A8S2UHN4"/>
<reference evidence="2" key="1">
    <citation type="submission" date="2021-02" db="EMBL/GenBank/DDBJ databases">
        <authorList>
            <person name="Nowell W R."/>
        </authorList>
    </citation>
    <scope>NUCLEOTIDE SEQUENCE</scope>
</reference>
<protein>
    <submittedName>
        <fullName evidence="2">Uncharacterized protein</fullName>
    </submittedName>
</protein>
<proteinExistence type="predicted"/>
<evidence type="ECO:0000313" key="4">
    <source>
        <dbReference type="Proteomes" id="UP000681967"/>
    </source>
</evidence>
<feature type="non-terminal residue" evidence="2">
    <location>
        <position position="75"/>
    </location>
</feature>
<name>A0A8S2UHN4_9BILA</name>
<evidence type="ECO:0000256" key="1">
    <source>
        <dbReference type="SAM" id="MobiDB-lite"/>
    </source>
</evidence>
<feature type="compositionally biased region" description="Basic and acidic residues" evidence="1">
    <location>
        <begin position="1"/>
        <end position="10"/>
    </location>
</feature>
<feature type="non-terminal residue" evidence="2">
    <location>
        <position position="1"/>
    </location>
</feature>
<dbReference type="Proteomes" id="UP000681720">
    <property type="component" value="Unassembled WGS sequence"/>
</dbReference>
<organism evidence="2 4">
    <name type="scientific">Rotaria magnacalcarata</name>
    <dbReference type="NCBI Taxonomy" id="392030"/>
    <lineage>
        <taxon>Eukaryota</taxon>
        <taxon>Metazoa</taxon>
        <taxon>Spiralia</taxon>
        <taxon>Gnathifera</taxon>
        <taxon>Rotifera</taxon>
        <taxon>Eurotatoria</taxon>
        <taxon>Bdelloidea</taxon>
        <taxon>Philodinida</taxon>
        <taxon>Philodinidae</taxon>
        <taxon>Rotaria</taxon>
    </lineage>
</organism>
<comment type="caution">
    <text evidence="2">The sequence shown here is derived from an EMBL/GenBank/DDBJ whole genome shotgun (WGS) entry which is preliminary data.</text>
</comment>
<accession>A0A8S2UHN4</accession>